<dbReference type="Proteomes" id="UP000321353">
    <property type="component" value="Chromosome"/>
</dbReference>
<dbReference type="InterPro" id="IPR006099">
    <property type="entry name" value="MeMalonylCoA_mutase_a/b_cat"/>
</dbReference>
<evidence type="ECO:0000313" key="4">
    <source>
        <dbReference type="Proteomes" id="UP000321353"/>
    </source>
</evidence>
<dbReference type="EC" id="5.4.99.2" evidence="3"/>
<dbReference type="Pfam" id="PF01642">
    <property type="entry name" value="MM_CoA_mutase"/>
    <property type="match status" value="1"/>
</dbReference>
<name>A0A5B9MRC8_9BACT</name>
<dbReference type="GO" id="GO:0031419">
    <property type="term" value="F:cobalamin binding"/>
    <property type="evidence" value="ECO:0007669"/>
    <property type="project" value="InterPro"/>
</dbReference>
<evidence type="ECO:0000256" key="1">
    <source>
        <dbReference type="ARBA" id="ARBA00023235"/>
    </source>
</evidence>
<reference evidence="3 4" key="1">
    <citation type="submission" date="2019-02" db="EMBL/GenBank/DDBJ databases">
        <title>Planctomycetal bacteria perform biofilm scaping via a novel small molecule.</title>
        <authorList>
            <person name="Jeske O."/>
            <person name="Boedeker C."/>
            <person name="Wiegand S."/>
            <person name="Breitling P."/>
            <person name="Kallscheuer N."/>
            <person name="Jogler M."/>
            <person name="Rohde M."/>
            <person name="Petersen J."/>
            <person name="Medema M.H."/>
            <person name="Surup F."/>
            <person name="Jogler C."/>
        </authorList>
    </citation>
    <scope>NUCLEOTIDE SEQUENCE [LARGE SCALE GENOMIC DNA]</scope>
    <source>
        <strain evidence="3 4">Mal15</strain>
    </source>
</reference>
<gene>
    <name evidence="3" type="primary">scpA_2</name>
    <name evidence="3" type="ORF">Mal15_56650</name>
</gene>
<dbReference type="AlphaFoldDB" id="A0A5B9MRC8"/>
<dbReference type="NCBIfam" id="TIGR00641">
    <property type="entry name" value="acid_CoA_mut_N"/>
    <property type="match status" value="1"/>
</dbReference>
<dbReference type="PANTHER" id="PTHR48101:SF1">
    <property type="entry name" value="METHYLMALONYL-COA MUTASE, LARGE SUBUNIT"/>
    <property type="match status" value="1"/>
</dbReference>
<keyword evidence="4" id="KW-1185">Reference proteome</keyword>
<accession>A0A5B9MRC8</accession>
<feature type="domain" description="Methylmalonyl-CoA mutase alpha/beta chain catalytic" evidence="2">
    <location>
        <begin position="43"/>
        <end position="557"/>
    </location>
</feature>
<dbReference type="GO" id="GO:0004494">
    <property type="term" value="F:methylmalonyl-CoA mutase activity"/>
    <property type="evidence" value="ECO:0007669"/>
    <property type="project" value="UniProtKB-EC"/>
</dbReference>
<dbReference type="Gene3D" id="3.20.20.240">
    <property type="entry name" value="Methylmalonyl-CoA mutase"/>
    <property type="match status" value="1"/>
</dbReference>
<sequence length="563" mass="62545">MGGESLGTNTCTRAIRAEFFSKEMLVATTLHSQTSAPRQQPTTVSGVAVKQVYSDADLSQVDVHQDIGNPGRYPYTRGIHETMYRGRLWTMRQFAGFGTASETNERFRVLLRKGQTGLSTAFDLPTLMALDSDDPKSGGEVGRLGVAIDTMDDMLVLYDGIDLEKISVSMTINAPAAILMAFYLAAAQERGFDVRELRGTIQNDILKEFHAQNEFVFPPEPSVGLVVDLIEYCTDCVPRWNTVSISGYHIREAGSTASQELAFTLADGRHYVEQTLRRGLAIDRFAPRLSFFFNAHNDLLEEVSKYRAARRLWATLMRESFHAQDPASWKLRFHAQTAGCSLYDKQPQVNLIRVAYQAMAAVLGGCQSLHTNCMDETLALPTEHAATLALRTQQVLALETGVTNTVDPLGGSYAIESMTDAMVREARSYFEKIDQAGGMLAAIQTGFFRREIADAAYQYQTAIDRGEKKIVGVTDCVEPDEQPLELHEVDPMAESRQLERLRRVKQQRSRDEVQRSLQAVRDAARCGENVFPALIQAARTRATVGEITAAMAEIFGRQGARQM</sequence>
<dbReference type="KEGG" id="smam:Mal15_56650"/>
<dbReference type="EMBL" id="CP036264">
    <property type="protein sequence ID" value="QEG01588.1"/>
    <property type="molecule type" value="Genomic_DNA"/>
</dbReference>
<dbReference type="InterPro" id="IPR016176">
    <property type="entry name" value="Cbl-dep_enz_cat"/>
</dbReference>
<protein>
    <submittedName>
        <fullName evidence="3">Methylmalonyl-CoA mutase</fullName>
        <ecNumber evidence="3">5.4.99.2</ecNumber>
    </submittedName>
</protein>
<dbReference type="PANTHER" id="PTHR48101">
    <property type="entry name" value="METHYLMALONYL-COA MUTASE, MITOCHONDRIAL-RELATED"/>
    <property type="match status" value="1"/>
</dbReference>
<evidence type="ECO:0000259" key="2">
    <source>
        <dbReference type="Pfam" id="PF01642"/>
    </source>
</evidence>
<proteinExistence type="predicted"/>
<evidence type="ECO:0000313" key="3">
    <source>
        <dbReference type="EMBL" id="QEG01588.1"/>
    </source>
</evidence>
<organism evidence="3 4">
    <name type="scientific">Stieleria maiorica</name>
    <dbReference type="NCBI Taxonomy" id="2795974"/>
    <lineage>
        <taxon>Bacteria</taxon>
        <taxon>Pseudomonadati</taxon>
        <taxon>Planctomycetota</taxon>
        <taxon>Planctomycetia</taxon>
        <taxon>Pirellulales</taxon>
        <taxon>Pirellulaceae</taxon>
        <taxon>Stieleria</taxon>
    </lineage>
</organism>
<keyword evidence="1 3" id="KW-0413">Isomerase</keyword>
<dbReference type="SUPFAM" id="SSF51703">
    <property type="entry name" value="Cobalamin (vitamin B12)-dependent enzymes"/>
    <property type="match status" value="1"/>
</dbReference>
<dbReference type="InterPro" id="IPR006098">
    <property type="entry name" value="MMCoA_mutase_a_cat"/>
</dbReference>